<evidence type="ECO:0000259" key="1">
    <source>
        <dbReference type="PROSITE" id="PS50943"/>
    </source>
</evidence>
<dbReference type="SUPFAM" id="SSF48452">
    <property type="entry name" value="TPR-like"/>
    <property type="match status" value="1"/>
</dbReference>
<dbReference type="Proteomes" id="UP000516173">
    <property type="component" value="Chromosome"/>
</dbReference>
<feature type="domain" description="HTH cro/C1-type" evidence="1">
    <location>
        <begin position="14"/>
        <end position="47"/>
    </location>
</feature>
<accession>A0A7G1KED5</accession>
<dbReference type="SMART" id="SM00530">
    <property type="entry name" value="HTH_XRE"/>
    <property type="match status" value="1"/>
</dbReference>
<dbReference type="PROSITE" id="PS50943">
    <property type="entry name" value="HTH_CROC1"/>
    <property type="match status" value="1"/>
</dbReference>
<evidence type="ECO:0000313" key="3">
    <source>
        <dbReference type="Proteomes" id="UP000516173"/>
    </source>
</evidence>
<dbReference type="Pfam" id="PF13560">
    <property type="entry name" value="HTH_31"/>
    <property type="match status" value="1"/>
</dbReference>
<name>A0A7G1KED5_9NOCA</name>
<evidence type="ECO:0000313" key="2">
    <source>
        <dbReference type="EMBL" id="BCK53261.1"/>
    </source>
</evidence>
<dbReference type="GO" id="GO:0003677">
    <property type="term" value="F:DNA binding"/>
    <property type="evidence" value="ECO:0007669"/>
    <property type="project" value="InterPro"/>
</dbReference>
<dbReference type="Gene3D" id="1.10.260.40">
    <property type="entry name" value="lambda repressor-like DNA-binding domains"/>
    <property type="match status" value="1"/>
</dbReference>
<organism evidence="2 3">
    <name type="scientific">Nocardia wallacei</name>
    <dbReference type="NCBI Taxonomy" id="480035"/>
    <lineage>
        <taxon>Bacteria</taxon>
        <taxon>Bacillati</taxon>
        <taxon>Actinomycetota</taxon>
        <taxon>Actinomycetes</taxon>
        <taxon>Mycobacteriales</taxon>
        <taxon>Nocardiaceae</taxon>
        <taxon>Nocardia</taxon>
    </lineage>
</organism>
<dbReference type="InterPro" id="IPR011990">
    <property type="entry name" value="TPR-like_helical_dom_sf"/>
</dbReference>
<dbReference type="KEGG" id="nwl:NWFMUON74_10330"/>
<dbReference type="InterPro" id="IPR010982">
    <property type="entry name" value="Lambda_DNA-bd_dom_sf"/>
</dbReference>
<dbReference type="EMBL" id="AP023396">
    <property type="protein sequence ID" value="BCK53261.1"/>
    <property type="molecule type" value="Genomic_DNA"/>
</dbReference>
<dbReference type="InterPro" id="IPR001387">
    <property type="entry name" value="Cro/C1-type_HTH"/>
</dbReference>
<dbReference type="CDD" id="cd00093">
    <property type="entry name" value="HTH_XRE"/>
    <property type="match status" value="1"/>
</dbReference>
<dbReference type="AlphaFoldDB" id="A0A7G1KED5"/>
<gene>
    <name evidence="2" type="ORF">NWFMUON74_10330</name>
</gene>
<keyword evidence="3" id="KW-1185">Reference proteome</keyword>
<dbReference type="SUPFAM" id="SSF47413">
    <property type="entry name" value="lambda repressor-like DNA-binding domains"/>
    <property type="match status" value="1"/>
</dbReference>
<reference evidence="2 3" key="1">
    <citation type="submission" date="2020-08" db="EMBL/GenBank/DDBJ databases">
        <title>Genome Sequencing of Nocardia wallacei strain FMUON74 and assembly.</title>
        <authorList>
            <person name="Toyokawa M."/>
            <person name="Uesaka K."/>
        </authorList>
    </citation>
    <scope>NUCLEOTIDE SEQUENCE [LARGE SCALE GENOMIC DNA]</scope>
    <source>
        <strain evidence="2 3">FMUON74</strain>
    </source>
</reference>
<proteinExistence type="predicted"/>
<protein>
    <recommendedName>
        <fullName evidence="1">HTH cro/C1-type domain-containing protein</fullName>
    </recommendedName>
</protein>
<sequence length="298" mass="31851">MHVFADSDVTGTLLRELRTVAGIGLRRMAEKTHYSPAYLSQIENGQRPVPEGVAAAYRRALGDDPVAGRLSAIATDPDGTGAADVAVILERTRHLEDRIGAAPVLPVVRGIDTLARGLDNGLASEVTRYRGWLEHATGQRAIADKVLADAAELAQDGPQRAHALSFRSLTARHTGDLAKALDLADATLAEDGVHPALRTFDLYWRGELLARRGENRAAAKAIASDPSESDELPPGGYWYTAGFLAVQRGLVLSCMGHVADGVEEATQGLAAMPPDHRGTDWLNIMLQQIDPELTDAAT</sequence>